<accession>A0A8H6IMF1</accession>
<comment type="caution">
    <text evidence="2">The sequence shown here is derived from an EMBL/GenBank/DDBJ whole genome shotgun (WGS) entry which is preliminary data.</text>
</comment>
<dbReference type="EMBL" id="WIGN01000734">
    <property type="protein sequence ID" value="KAF6784615.1"/>
    <property type="molecule type" value="Genomic_DNA"/>
</dbReference>
<protein>
    <submittedName>
        <fullName evidence="2">Uncharacterized protein</fullName>
    </submittedName>
</protein>
<evidence type="ECO:0000256" key="1">
    <source>
        <dbReference type="SAM" id="MobiDB-lite"/>
    </source>
</evidence>
<feature type="compositionally biased region" description="Polar residues" evidence="1">
    <location>
        <begin position="26"/>
        <end position="35"/>
    </location>
</feature>
<dbReference type="Proteomes" id="UP000652219">
    <property type="component" value="Unassembled WGS sequence"/>
</dbReference>
<feature type="compositionally biased region" description="Basic and acidic residues" evidence="1">
    <location>
        <begin position="37"/>
        <end position="48"/>
    </location>
</feature>
<keyword evidence="3" id="KW-1185">Reference proteome</keyword>
<organism evidence="2 3">
    <name type="scientific">Colletotrichum sojae</name>
    <dbReference type="NCBI Taxonomy" id="2175907"/>
    <lineage>
        <taxon>Eukaryota</taxon>
        <taxon>Fungi</taxon>
        <taxon>Dikarya</taxon>
        <taxon>Ascomycota</taxon>
        <taxon>Pezizomycotina</taxon>
        <taxon>Sordariomycetes</taxon>
        <taxon>Hypocreomycetidae</taxon>
        <taxon>Glomerellales</taxon>
        <taxon>Glomerellaceae</taxon>
        <taxon>Colletotrichum</taxon>
        <taxon>Colletotrichum orchidearum species complex</taxon>
    </lineage>
</organism>
<feature type="region of interest" description="Disordered" evidence="1">
    <location>
        <begin position="1"/>
        <end position="115"/>
    </location>
</feature>
<gene>
    <name evidence="2" type="ORF">CSOJ01_15716</name>
</gene>
<feature type="compositionally biased region" description="Acidic residues" evidence="1">
    <location>
        <begin position="152"/>
        <end position="170"/>
    </location>
</feature>
<feature type="compositionally biased region" description="Basic and acidic residues" evidence="1">
    <location>
        <begin position="269"/>
        <end position="279"/>
    </location>
</feature>
<reference evidence="2 3" key="1">
    <citation type="journal article" date="2020" name="Phytopathology">
        <title>Genome Sequence Resources of Colletotrichum truncatum, C. plurivorum, C. musicola, and C. sojae: Four Species Pathogenic to Soybean (Glycine max).</title>
        <authorList>
            <person name="Rogerio F."/>
            <person name="Boufleur T.R."/>
            <person name="Ciampi-Guillardi M."/>
            <person name="Sukno S.A."/>
            <person name="Thon M.R."/>
            <person name="Massola Junior N.S."/>
            <person name="Baroncelli R."/>
        </authorList>
    </citation>
    <scope>NUCLEOTIDE SEQUENCE [LARGE SCALE GENOMIC DNA]</scope>
    <source>
        <strain evidence="2 3">LFN0009</strain>
    </source>
</reference>
<evidence type="ECO:0000313" key="2">
    <source>
        <dbReference type="EMBL" id="KAF6784615.1"/>
    </source>
</evidence>
<evidence type="ECO:0000313" key="3">
    <source>
        <dbReference type="Proteomes" id="UP000652219"/>
    </source>
</evidence>
<feature type="region of interest" description="Disordered" evidence="1">
    <location>
        <begin position="152"/>
        <end position="192"/>
    </location>
</feature>
<dbReference type="AlphaFoldDB" id="A0A8H6IMF1"/>
<feature type="region of interest" description="Disordered" evidence="1">
    <location>
        <begin position="246"/>
        <end position="293"/>
    </location>
</feature>
<sequence>MQGLSTFAQPGCSKRKRNRPAATLRLRSSSPSQVQEEVFRKRGGDDNIAKPPSKRAYPNDSDFQDSGRGQPAAQSKNDTVPGIPPRQGIIDIHDSDSDAEAPQGEAQAATPTAVTRQKAIEIADDSDAESLHGTTLEATSKIAARQEVIEISDDSDDEALQAESSQEDAQEALAQEDLQSEATEEFPERELEERAAKVIEKCEGRGGSELRARNDRGAGRCYAIRIKSNPKMGELFAFLHGSIQENMPPASMQGQQAIVSHPPTPGSHVRTDGAGDVPRRMKTPGRLTSKAKK</sequence>
<name>A0A8H6IMF1_9PEZI</name>
<proteinExistence type="predicted"/>